<reference evidence="2" key="1">
    <citation type="submission" date="2020-07" db="EMBL/GenBank/DDBJ databases">
        <title>Multicomponent nature underlies the extraordinary mechanical properties of spider dragline silk.</title>
        <authorList>
            <person name="Kono N."/>
            <person name="Nakamura H."/>
            <person name="Mori M."/>
            <person name="Yoshida Y."/>
            <person name="Ohtoshi R."/>
            <person name="Malay A.D."/>
            <person name="Moran D.A.P."/>
            <person name="Tomita M."/>
            <person name="Numata K."/>
            <person name="Arakawa K."/>
        </authorList>
    </citation>
    <scope>NUCLEOTIDE SEQUENCE</scope>
</reference>
<organism evidence="2 3">
    <name type="scientific">Trichonephila clavata</name>
    <name type="common">Joro spider</name>
    <name type="synonym">Nephila clavata</name>
    <dbReference type="NCBI Taxonomy" id="2740835"/>
    <lineage>
        <taxon>Eukaryota</taxon>
        <taxon>Metazoa</taxon>
        <taxon>Ecdysozoa</taxon>
        <taxon>Arthropoda</taxon>
        <taxon>Chelicerata</taxon>
        <taxon>Arachnida</taxon>
        <taxon>Araneae</taxon>
        <taxon>Araneomorphae</taxon>
        <taxon>Entelegynae</taxon>
        <taxon>Araneoidea</taxon>
        <taxon>Nephilidae</taxon>
        <taxon>Trichonephila</taxon>
    </lineage>
</organism>
<evidence type="ECO:0000313" key="3">
    <source>
        <dbReference type="Proteomes" id="UP000887116"/>
    </source>
</evidence>
<evidence type="ECO:0000256" key="1">
    <source>
        <dbReference type="SAM" id="MobiDB-lite"/>
    </source>
</evidence>
<protein>
    <submittedName>
        <fullName evidence="2">Uncharacterized protein</fullName>
    </submittedName>
</protein>
<feature type="compositionally biased region" description="Basic and acidic residues" evidence="1">
    <location>
        <begin position="10"/>
        <end position="20"/>
    </location>
</feature>
<gene>
    <name evidence="2" type="ORF">TNCT_204331</name>
</gene>
<accession>A0A8X6LVQ6</accession>
<feature type="non-terminal residue" evidence="2">
    <location>
        <position position="1"/>
    </location>
</feature>
<dbReference type="AlphaFoldDB" id="A0A8X6LVQ6"/>
<dbReference type="Proteomes" id="UP000887116">
    <property type="component" value="Unassembled WGS sequence"/>
</dbReference>
<sequence length="62" mass="6988">YSNSPNDSISKSDKDVEMQEMKGSSVHPFTRTSGNFFTLTFRELGRNHIASTSLYGRRSGEK</sequence>
<dbReference type="EMBL" id="BMAO01018285">
    <property type="protein sequence ID" value="GFR22402.1"/>
    <property type="molecule type" value="Genomic_DNA"/>
</dbReference>
<feature type="region of interest" description="Disordered" evidence="1">
    <location>
        <begin position="1"/>
        <end position="29"/>
    </location>
</feature>
<proteinExistence type="predicted"/>
<evidence type="ECO:0000313" key="2">
    <source>
        <dbReference type="EMBL" id="GFR22402.1"/>
    </source>
</evidence>
<keyword evidence="3" id="KW-1185">Reference proteome</keyword>
<name>A0A8X6LVQ6_TRICU</name>
<comment type="caution">
    <text evidence="2">The sequence shown here is derived from an EMBL/GenBank/DDBJ whole genome shotgun (WGS) entry which is preliminary data.</text>
</comment>